<sequence length="187" mass="21384">MSETFHGISEEYIIIDTNEDGTIRKGEIEKVPYEWTEFITIVSQDDIINFLIEDIKNTSLEISNANIFLGEDSIKAKGLMRVYLHDCFFYKENKGDMLEICSDVDLNSSSFFEFGSGVFNAKIGNNVFDGMNKREIFPQNQEYFLKVSKCDKVISSYTNARGYIPTSCMKENADKDVIIIIRGKNES</sequence>
<dbReference type="PATRIC" id="fig|2209.61.peg.3319"/>
<evidence type="ECO:0000313" key="2">
    <source>
        <dbReference type="Proteomes" id="UP000034399"/>
    </source>
</evidence>
<gene>
    <name evidence="1" type="ORF">DU52_15415</name>
</gene>
<dbReference type="Proteomes" id="UP000034399">
    <property type="component" value="Unassembled WGS sequence"/>
</dbReference>
<accession>A0A0F8EZ04</accession>
<dbReference type="AlphaFoldDB" id="A0A0F8EZ04"/>
<name>A0A0F8EZ04_METMZ</name>
<protein>
    <submittedName>
        <fullName evidence="1">Uncharacterized protein</fullName>
    </submittedName>
</protein>
<comment type="caution">
    <text evidence="1">The sequence shown here is derived from an EMBL/GenBank/DDBJ whole genome shotgun (WGS) entry which is preliminary data.</text>
</comment>
<proteinExistence type="predicted"/>
<organism evidence="1 2">
    <name type="scientific">Methanosarcina mazei</name>
    <name type="common">Methanosarcina frisia</name>
    <dbReference type="NCBI Taxonomy" id="2209"/>
    <lineage>
        <taxon>Archaea</taxon>
        <taxon>Methanobacteriati</taxon>
        <taxon>Methanobacteriota</taxon>
        <taxon>Stenosarchaea group</taxon>
        <taxon>Methanomicrobia</taxon>
        <taxon>Methanosarcinales</taxon>
        <taxon>Methanosarcinaceae</taxon>
        <taxon>Methanosarcina</taxon>
    </lineage>
</organism>
<evidence type="ECO:0000313" key="1">
    <source>
        <dbReference type="EMBL" id="KKG35329.1"/>
    </source>
</evidence>
<dbReference type="EMBL" id="JJPA01000071">
    <property type="protein sequence ID" value="KKG35329.1"/>
    <property type="molecule type" value="Genomic_DNA"/>
</dbReference>
<reference evidence="1 2" key="1">
    <citation type="journal article" date="2015" name="ISME J.">
        <title>Genomic and phenotypic differentiation among Methanosarcina mazei populations from Columbia River sediment.</title>
        <authorList>
            <person name="Youngblut N.D."/>
            <person name="Wirth J.S."/>
            <person name="Henriksen J.R."/>
            <person name="Smith M."/>
            <person name="Simon H."/>
            <person name="Metcalf W.W."/>
            <person name="Whitaker R.J."/>
        </authorList>
    </citation>
    <scope>NUCLEOTIDE SEQUENCE [LARGE SCALE GENOMIC DNA]</scope>
    <source>
        <strain evidence="1 2">3.F.A.1A.1</strain>
    </source>
</reference>